<organism evidence="1 2">
    <name type="scientific">Pluteus cervinus</name>
    <dbReference type="NCBI Taxonomy" id="181527"/>
    <lineage>
        <taxon>Eukaryota</taxon>
        <taxon>Fungi</taxon>
        <taxon>Dikarya</taxon>
        <taxon>Basidiomycota</taxon>
        <taxon>Agaricomycotina</taxon>
        <taxon>Agaricomycetes</taxon>
        <taxon>Agaricomycetidae</taxon>
        <taxon>Agaricales</taxon>
        <taxon>Pluteineae</taxon>
        <taxon>Pluteaceae</taxon>
        <taxon>Pluteus</taxon>
    </lineage>
</organism>
<accession>A0ACD3AVC2</accession>
<keyword evidence="2" id="KW-1185">Reference proteome</keyword>
<dbReference type="Proteomes" id="UP000308600">
    <property type="component" value="Unassembled WGS sequence"/>
</dbReference>
<protein>
    <submittedName>
        <fullName evidence="1">Uncharacterized protein</fullName>
    </submittedName>
</protein>
<sequence length="163" mass="18405">MDHISFYYPWMTSAELLEHDFKFNPAFQMFRTMPSLTTGLSDLYEMVPIPSSDEQGVPLATPSTEPDTPKEEPSESGSVGIDPRTIHRTLPQILEQLIKTDGIDVVTVGQILQTLCVHPGAYNSYCQIKRAHNLPATEFIDKMLPILERIESYKQHVDSIAKQ</sequence>
<reference evidence="1 2" key="1">
    <citation type="journal article" date="2019" name="Nat. Ecol. Evol.">
        <title>Megaphylogeny resolves global patterns of mushroom evolution.</title>
        <authorList>
            <person name="Varga T."/>
            <person name="Krizsan K."/>
            <person name="Foldi C."/>
            <person name="Dima B."/>
            <person name="Sanchez-Garcia M."/>
            <person name="Sanchez-Ramirez S."/>
            <person name="Szollosi G.J."/>
            <person name="Szarkandi J.G."/>
            <person name="Papp V."/>
            <person name="Albert L."/>
            <person name="Andreopoulos W."/>
            <person name="Angelini C."/>
            <person name="Antonin V."/>
            <person name="Barry K.W."/>
            <person name="Bougher N.L."/>
            <person name="Buchanan P."/>
            <person name="Buyck B."/>
            <person name="Bense V."/>
            <person name="Catcheside P."/>
            <person name="Chovatia M."/>
            <person name="Cooper J."/>
            <person name="Damon W."/>
            <person name="Desjardin D."/>
            <person name="Finy P."/>
            <person name="Geml J."/>
            <person name="Haridas S."/>
            <person name="Hughes K."/>
            <person name="Justo A."/>
            <person name="Karasinski D."/>
            <person name="Kautmanova I."/>
            <person name="Kiss B."/>
            <person name="Kocsube S."/>
            <person name="Kotiranta H."/>
            <person name="LaButti K.M."/>
            <person name="Lechner B.E."/>
            <person name="Liimatainen K."/>
            <person name="Lipzen A."/>
            <person name="Lukacs Z."/>
            <person name="Mihaltcheva S."/>
            <person name="Morgado L.N."/>
            <person name="Niskanen T."/>
            <person name="Noordeloos M.E."/>
            <person name="Ohm R.A."/>
            <person name="Ortiz-Santana B."/>
            <person name="Ovrebo C."/>
            <person name="Racz N."/>
            <person name="Riley R."/>
            <person name="Savchenko A."/>
            <person name="Shiryaev A."/>
            <person name="Soop K."/>
            <person name="Spirin V."/>
            <person name="Szebenyi C."/>
            <person name="Tomsovsky M."/>
            <person name="Tulloss R.E."/>
            <person name="Uehling J."/>
            <person name="Grigoriev I.V."/>
            <person name="Vagvolgyi C."/>
            <person name="Papp T."/>
            <person name="Martin F.M."/>
            <person name="Miettinen O."/>
            <person name="Hibbett D.S."/>
            <person name="Nagy L.G."/>
        </authorList>
    </citation>
    <scope>NUCLEOTIDE SEQUENCE [LARGE SCALE GENOMIC DNA]</scope>
    <source>
        <strain evidence="1 2">NL-1719</strain>
    </source>
</reference>
<evidence type="ECO:0000313" key="1">
    <source>
        <dbReference type="EMBL" id="TFK69214.1"/>
    </source>
</evidence>
<proteinExistence type="predicted"/>
<gene>
    <name evidence="1" type="ORF">BDN72DRAFT_840935</name>
</gene>
<dbReference type="EMBL" id="ML208335">
    <property type="protein sequence ID" value="TFK69214.1"/>
    <property type="molecule type" value="Genomic_DNA"/>
</dbReference>
<name>A0ACD3AVC2_9AGAR</name>
<feature type="non-terminal residue" evidence="1">
    <location>
        <position position="163"/>
    </location>
</feature>
<evidence type="ECO:0000313" key="2">
    <source>
        <dbReference type="Proteomes" id="UP000308600"/>
    </source>
</evidence>